<dbReference type="Pfam" id="PF12895">
    <property type="entry name" value="ANAPC3"/>
    <property type="match status" value="1"/>
</dbReference>
<dbReference type="Pfam" id="PF22860">
    <property type="entry name" value="DUF7017"/>
    <property type="match status" value="1"/>
</dbReference>
<evidence type="ECO:0000256" key="2">
    <source>
        <dbReference type="ARBA" id="ARBA00022803"/>
    </source>
</evidence>
<keyword evidence="1" id="KW-0677">Repeat</keyword>
<dbReference type="EMBL" id="CAJJDN010000040">
    <property type="protein sequence ID" value="CAD8079990.1"/>
    <property type="molecule type" value="Genomic_DNA"/>
</dbReference>
<proteinExistence type="predicted"/>
<evidence type="ECO:0000256" key="3">
    <source>
        <dbReference type="PROSITE-ProRule" id="PRU00339"/>
    </source>
</evidence>
<comment type="caution">
    <text evidence="5">The sequence shown here is derived from an EMBL/GenBank/DDBJ whole genome shotgun (WGS) entry which is preliminary data.</text>
</comment>
<dbReference type="AlphaFoldDB" id="A0A8S1MHB3"/>
<dbReference type="InterPro" id="IPR054283">
    <property type="entry name" value="DUF7017"/>
</dbReference>
<reference evidence="5" key="1">
    <citation type="submission" date="2021-01" db="EMBL/GenBank/DDBJ databases">
        <authorList>
            <consortium name="Genoscope - CEA"/>
            <person name="William W."/>
        </authorList>
    </citation>
    <scope>NUCLEOTIDE SEQUENCE</scope>
</reference>
<evidence type="ECO:0008006" key="7">
    <source>
        <dbReference type="Google" id="ProtNLM"/>
    </source>
</evidence>
<evidence type="ECO:0000313" key="5">
    <source>
        <dbReference type="EMBL" id="CAD8079990.1"/>
    </source>
</evidence>
<dbReference type="Proteomes" id="UP000692954">
    <property type="component" value="Unassembled WGS sequence"/>
</dbReference>
<keyword evidence="6" id="KW-1185">Reference proteome</keyword>
<gene>
    <name evidence="5" type="ORF">PSON_ATCC_30995.1.T0400013</name>
</gene>
<feature type="repeat" description="TPR" evidence="3">
    <location>
        <begin position="293"/>
        <end position="326"/>
    </location>
</feature>
<evidence type="ECO:0000256" key="4">
    <source>
        <dbReference type="SAM" id="SignalP"/>
    </source>
</evidence>
<sequence length="395" mass="47141">MSQLQLLQFFFKLQLLLLVITCQSQKRLQKIQESDFYYQLRIKIKKQRNIKEQSLVRILVNRQSKHILIFKIYDLIINKKYQELNQKHLSCLRELFISGQQCQIKFVLSQQKKNGISLNLHLNRQQNNKQSLENFVNAPQKKLKVETNIKSMKITDQHLLVKEADKLYQQQNYKKALKLYNKALKINNECANIFYMKGKTLIRLNHHKRALTFINKAIKLKSDCSQYLQTKSFALFMLKNLKKSLKFCEKAIELKPENGYLYYSKAKILIKMNSQQQAVESLQLATQKDPNQFQNWLEQGKIFIELKRYEQALVCLNKAIEIKPDNEFLYFLKSHPLFKLQKYYESLKCIDLSLKLKPNFIKFEKAKAFILTKLNRVSEARYFDQCIIKIIKNYR</sequence>
<evidence type="ECO:0000256" key="1">
    <source>
        <dbReference type="ARBA" id="ARBA00022737"/>
    </source>
</evidence>
<feature type="chain" id="PRO_5035725527" description="Tetratricopeptide repeat protein" evidence="4">
    <location>
        <begin position="25"/>
        <end position="395"/>
    </location>
</feature>
<name>A0A8S1MHB3_9CILI</name>
<dbReference type="InterPro" id="IPR019734">
    <property type="entry name" value="TPR_rpt"/>
</dbReference>
<evidence type="ECO:0000313" key="6">
    <source>
        <dbReference type="Proteomes" id="UP000692954"/>
    </source>
</evidence>
<organism evidence="5 6">
    <name type="scientific">Paramecium sonneborni</name>
    <dbReference type="NCBI Taxonomy" id="65129"/>
    <lineage>
        <taxon>Eukaryota</taxon>
        <taxon>Sar</taxon>
        <taxon>Alveolata</taxon>
        <taxon>Ciliophora</taxon>
        <taxon>Intramacronucleata</taxon>
        <taxon>Oligohymenophorea</taxon>
        <taxon>Peniculida</taxon>
        <taxon>Parameciidae</taxon>
        <taxon>Paramecium</taxon>
    </lineage>
</organism>
<protein>
    <recommendedName>
        <fullName evidence="7">Tetratricopeptide repeat protein</fullName>
    </recommendedName>
</protein>
<accession>A0A8S1MHB3</accession>
<keyword evidence="4" id="KW-0732">Signal</keyword>
<dbReference type="OrthoDB" id="1936594at2759"/>
<dbReference type="PROSITE" id="PS50005">
    <property type="entry name" value="TPR"/>
    <property type="match status" value="1"/>
</dbReference>
<dbReference type="PANTHER" id="PTHR44943:SF4">
    <property type="entry name" value="TPR REPEAT-CONTAINING PROTEIN MJ0798"/>
    <property type="match status" value="1"/>
</dbReference>
<dbReference type="Pfam" id="PF13181">
    <property type="entry name" value="TPR_8"/>
    <property type="match status" value="1"/>
</dbReference>
<dbReference type="InterPro" id="IPR051685">
    <property type="entry name" value="Ycf3/AcsC/BcsC/TPR_MFPF"/>
</dbReference>
<feature type="signal peptide" evidence="4">
    <location>
        <begin position="1"/>
        <end position="24"/>
    </location>
</feature>
<dbReference type="SMART" id="SM00028">
    <property type="entry name" value="TPR"/>
    <property type="match status" value="6"/>
</dbReference>
<dbReference type="PANTHER" id="PTHR44943">
    <property type="entry name" value="CELLULOSE SYNTHASE OPERON PROTEIN C"/>
    <property type="match status" value="1"/>
</dbReference>
<keyword evidence="2 3" id="KW-0802">TPR repeat</keyword>